<comment type="similarity">
    <text evidence="1">Belongs to the IAA-amido conjugating enzyme family.</text>
</comment>
<evidence type="ECO:0000256" key="1">
    <source>
        <dbReference type="ARBA" id="ARBA00008068"/>
    </source>
</evidence>
<dbReference type="GO" id="GO:0005737">
    <property type="term" value="C:cytoplasm"/>
    <property type="evidence" value="ECO:0007669"/>
    <property type="project" value="TreeGrafter"/>
</dbReference>
<dbReference type="InterPro" id="IPR004993">
    <property type="entry name" value="GH3"/>
</dbReference>
<dbReference type="InterPro" id="IPR055378">
    <property type="entry name" value="GH3_C"/>
</dbReference>
<dbReference type="EMBL" id="JAJJMA010277239">
    <property type="protein sequence ID" value="MCL7046095.1"/>
    <property type="molecule type" value="Genomic_DNA"/>
</dbReference>
<feature type="domain" description="GH3 C-terminal" evidence="4">
    <location>
        <begin position="520"/>
        <end position="640"/>
    </location>
</feature>
<protein>
    <submittedName>
        <fullName evidence="5">Uncharacterized protein</fullName>
    </submittedName>
</protein>
<proteinExistence type="inferred from homology"/>
<evidence type="ECO:0000256" key="2">
    <source>
        <dbReference type="ARBA" id="ARBA00022598"/>
    </source>
</evidence>
<evidence type="ECO:0000259" key="3">
    <source>
        <dbReference type="Pfam" id="PF23571"/>
    </source>
</evidence>
<dbReference type="Proteomes" id="UP001177140">
    <property type="component" value="Unassembled WGS sequence"/>
</dbReference>
<feature type="domain" description="GH3 middle" evidence="3">
    <location>
        <begin position="428"/>
        <end position="504"/>
    </location>
</feature>
<dbReference type="PANTHER" id="PTHR31901:SF9">
    <property type="entry name" value="GH3 DOMAIN-CONTAINING PROTEIN"/>
    <property type="match status" value="1"/>
</dbReference>
<dbReference type="PANTHER" id="PTHR31901">
    <property type="entry name" value="GH3 DOMAIN-CONTAINING PROTEIN"/>
    <property type="match status" value="1"/>
</dbReference>
<dbReference type="AlphaFoldDB" id="A0AA42AZX9"/>
<evidence type="ECO:0000313" key="5">
    <source>
        <dbReference type="EMBL" id="MCL7046095.1"/>
    </source>
</evidence>
<accession>A0AA42AZX9</accession>
<reference evidence="5" key="1">
    <citation type="submission" date="2022-03" db="EMBL/GenBank/DDBJ databases">
        <title>A functionally conserved STORR gene fusion in Papaver species that diverged 16.8 million years ago.</title>
        <authorList>
            <person name="Catania T."/>
        </authorList>
    </citation>
    <scope>NUCLEOTIDE SEQUENCE</scope>
    <source>
        <strain evidence="5">S-191538</strain>
    </source>
</reference>
<dbReference type="InterPro" id="IPR055377">
    <property type="entry name" value="GH3_M"/>
</dbReference>
<comment type="caution">
    <text evidence="5">The sequence shown here is derived from an EMBL/GenBank/DDBJ whole genome shotgun (WGS) entry which is preliminary data.</text>
</comment>
<evidence type="ECO:0000313" key="6">
    <source>
        <dbReference type="Proteomes" id="UP001177140"/>
    </source>
</evidence>
<sequence length="667" mass="74987">MLDSATTCILIDHQRGYNSSFINQLILHIPNFLSNFFLKLSSEIEIETLSAADDSVAVVAANTYNISTTTEERYDGEKNKEAIQFIEEVTINADEVQMKVLTEILSCNAQAEYLQRHGLDGHTDRQTFKRIIPVVTCEDLQPDIDRLINKGNVSSILCTSPISQFIRSTGTSSGVSKLIPLTEEQREKSSHFRSLLMPLLNQHISGLGQGKAMHLYFASPCSKTPGGLISSTLTTSIFKSSDFKNLFSSIDPYRNYTSPLETILCEDTYQSLYSQLLCGLYQSKQVLRLAFTFASGFIEAVKCLQQHWTLICDDIRAGTIAVDHPRITDPAVKNAVMKILDKPNPQLADFIESECKRDLSWEGIVSRLWPNVKCVDTIITGTMSHHIPNIDFYSNGLPIVSTMYVCSECFLGINLDPLTSPSEVSYTLIPTMYFEFLPVLDENDFNKAEEQHGQKLVDLVEVELGKEYELVLTNYAGLYRYRVGDVLRVAGFKNNAPHFNFMRRTNVVLSIDTEKTNEYELQNAVKQAADHLMKLCNVSLAEYTSFADTSTNPGHYVLYWELQCNDIYNASSIPHTVFEECGLIVEEFLGYEYRNSRAKGSLIGPLEIKIVETGTFGKLMDNAINQGTSVTQYKTPRCMKLGPRFELLNSMVLSSFFSTPRCPQAQL</sequence>
<evidence type="ECO:0000259" key="4">
    <source>
        <dbReference type="Pfam" id="PF23572"/>
    </source>
</evidence>
<gene>
    <name evidence="5" type="ORF">MKW94_030159</name>
</gene>
<dbReference type="Pfam" id="PF23571">
    <property type="entry name" value="GH3_M"/>
    <property type="match status" value="1"/>
</dbReference>
<keyword evidence="2" id="KW-0436">Ligase</keyword>
<dbReference type="Pfam" id="PF03321">
    <property type="entry name" value="GH3"/>
    <property type="match status" value="1"/>
</dbReference>
<organism evidence="5 6">
    <name type="scientific">Papaver nudicaule</name>
    <name type="common">Iceland poppy</name>
    <dbReference type="NCBI Taxonomy" id="74823"/>
    <lineage>
        <taxon>Eukaryota</taxon>
        <taxon>Viridiplantae</taxon>
        <taxon>Streptophyta</taxon>
        <taxon>Embryophyta</taxon>
        <taxon>Tracheophyta</taxon>
        <taxon>Spermatophyta</taxon>
        <taxon>Magnoliopsida</taxon>
        <taxon>Ranunculales</taxon>
        <taxon>Papaveraceae</taxon>
        <taxon>Papaveroideae</taxon>
        <taxon>Papaver</taxon>
    </lineage>
</organism>
<dbReference type="Pfam" id="PF23572">
    <property type="entry name" value="GH3_C"/>
    <property type="match status" value="1"/>
</dbReference>
<keyword evidence="6" id="KW-1185">Reference proteome</keyword>
<name>A0AA42AZX9_PAPNU</name>
<dbReference type="GO" id="GO:0010279">
    <property type="term" value="F:indole-3-acetic acid amido synthetase activity"/>
    <property type="evidence" value="ECO:0007669"/>
    <property type="project" value="TreeGrafter"/>
</dbReference>